<sequence>MAKTKTKTKADPTTPNKVSTQSPEELYSLALTSLSESDLPTALSHAQSLLTAVDPLFVSSNSASPLPIALPALSLLGEISIELGDEASARRYFSLAASLDPDGVTPEEEGGGAEKFMWLAQLSEEGGFDSVRWFEKGVGCLKGQIEALEGGRGSVGLSREEKEDVKEEKRARVAEGLCSVVEIYMTDLSWEEDAEQKCEALVTEALLFAPESPGVLQTLASVRLSQTRVEEARSALKRSMAIWQDLDPDEDSVPDFSSRISLARLLMEAEMEDEAMVVLERLALEDDQSVEACYLGGWCLHLMAEKKQDLLPNGGKTGADGSNLDDESTTLLQASRKWLTNTINLYDQQQYEDDRLRLHTEELLQKLADVLGPADSNSKLDEVEEWIDDDDSGDEDMAETS</sequence>
<dbReference type="OrthoDB" id="1914839at2759"/>
<dbReference type="EMBL" id="NKHZ01000059">
    <property type="protein sequence ID" value="PNS16171.1"/>
    <property type="molecule type" value="Genomic_DNA"/>
</dbReference>
<dbReference type="SUPFAM" id="SSF48452">
    <property type="entry name" value="TPR-like"/>
    <property type="match status" value="1"/>
</dbReference>
<feature type="repeat" description="TPR" evidence="1">
    <location>
        <begin position="70"/>
        <end position="103"/>
    </location>
</feature>
<proteinExistence type="predicted"/>
<dbReference type="FunCoup" id="A0A2K1QMF5">
    <property type="interactions" value="262"/>
</dbReference>
<evidence type="ECO:0000256" key="2">
    <source>
        <dbReference type="SAM" id="MobiDB-lite"/>
    </source>
</evidence>
<dbReference type="InParanoid" id="A0A2K1QMF5"/>
<dbReference type="InterPro" id="IPR011990">
    <property type="entry name" value="TPR-like_helical_dom_sf"/>
</dbReference>
<keyword evidence="1" id="KW-0802">TPR repeat</keyword>
<accession>A0A2K1QMF5</accession>
<feature type="region of interest" description="Disordered" evidence="2">
    <location>
        <begin position="1"/>
        <end position="23"/>
    </location>
</feature>
<feature type="compositionally biased region" description="Acidic residues" evidence="2">
    <location>
        <begin position="382"/>
        <end position="401"/>
    </location>
</feature>
<gene>
    <name evidence="3" type="ORF">CAC42_1934</name>
</gene>
<dbReference type="STRING" id="2082308.A0A2K1QMF5"/>
<evidence type="ECO:0000256" key="1">
    <source>
        <dbReference type="PROSITE-ProRule" id="PRU00339"/>
    </source>
</evidence>
<dbReference type="Gene3D" id="1.25.40.10">
    <property type="entry name" value="Tetratricopeptide repeat domain"/>
    <property type="match status" value="1"/>
</dbReference>
<feature type="region of interest" description="Disordered" evidence="2">
    <location>
        <begin position="371"/>
        <end position="401"/>
    </location>
</feature>
<keyword evidence="4" id="KW-1185">Reference proteome</keyword>
<dbReference type="AlphaFoldDB" id="A0A2K1QMF5"/>
<protein>
    <recommendedName>
        <fullName evidence="5">Assembly chaperone of rpl4</fullName>
    </recommendedName>
</protein>
<evidence type="ECO:0000313" key="3">
    <source>
        <dbReference type="EMBL" id="PNS16171.1"/>
    </source>
</evidence>
<comment type="caution">
    <text evidence="3">The sequence shown here is derived from an EMBL/GenBank/DDBJ whole genome shotgun (WGS) entry which is preliminary data.</text>
</comment>
<evidence type="ECO:0008006" key="5">
    <source>
        <dbReference type="Google" id="ProtNLM"/>
    </source>
</evidence>
<evidence type="ECO:0000313" key="4">
    <source>
        <dbReference type="Proteomes" id="UP000243797"/>
    </source>
</evidence>
<reference evidence="3 4" key="1">
    <citation type="submission" date="2017-06" db="EMBL/GenBank/DDBJ databases">
        <title>Draft genome sequence of a variant of Elsinoe murrayae.</title>
        <authorList>
            <person name="Cheng Q."/>
        </authorList>
    </citation>
    <scope>NUCLEOTIDE SEQUENCE [LARGE SCALE GENOMIC DNA]</scope>
    <source>
        <strain evidence="3 4">CQ-2017a</strain>
    </source>
</reference>
<organism evidence="3 4">
    <name type="scientific">Sphaceloma murrayae</name>
    <dbReference type="NCBI Taxonomy" id="2082308"/>
    <lineage>
        <taxon>Eukaryota</taxon>
        <taxon>Fungi</taxon>
        <taxon>Dikarya</taxon>
        <taxon>Ascomycota</taxon>
        <taxon>Pezizomycotina</taxon>
        <taxon>Dothideomycetes</taxon>
        <taxon>Dothideomycetidae</taxon>
        <taxon>Myriangiales</taxon>
        <taxon>Elsinoaceae</taxon>
        <taxon>Sphaceloma</taxon>
    </lineage>
</organism>
<dbReference type="PROSITE" id="PS50005">
    <property type="entry name" value="TPR"/>
    <property type="match status" value="1"/>
</dbReference>
<dbReference type="Proteomes" id="UP000243797">
    <property type="component" value="Unassembled WGS sequence"/>
</dbReference>
<dbReference type="CDD" id="cd24142">
    <property type="entry name" value="ACL4-like"/>
    <property type="match status" value="1"/>
</dbReference>
<name>A0A2K1QMF5_9PEZI</name>
<dbReference type="InterPro" id="IPR019734">
    <property type="entry name" value="TPR_rpt"/>
</dbReference>